<reference evidence="1 2" key="1">
    <citation type="journal article" date="2022" name="Allergy">
        <title>Genome assembly and annotation of Periplaneta americana reveal a comprehensive cockroach allergen profile.</title>
        <authorList>
            <person name="Wang L."/>
            <person name="Xiong Q."/>
            <person name="Saelim N."/>
            <person name="Wang L."/>
            <person name="Nong W."/>
            <person name="Wan A.T."/>
            <person name="Shi M."/>
            <person name="Liu X."/>
            <person name="Cao Q."/>
            <person name="Hui J.H.L."/>
            <person name="Sookrung N."/>
            <person name="Leung T.F."/>
            <person name="Tungtrongchitr A."/>
            <person name="Tsui S.K.W."/>
        </authorList>
    </citation>
    <scope>NUCLEOTIDE SEQUENCE [LARGE SCALE GENOMIC DNA]</scope>
    <source>
        <strain evidence="1">PWHHKU_190912</strain>
    </source>
</reference>
<evidence type="ECO:0000313" key="2">
    <source>
        <dbReference type="Proteomes" id="UP001148838"/>
    </source>
</evidence>
<evidence type="ECO:0000313" key="1">
    <source>
        <dbReference type="EMBL" id="KAJ4438681.1"/>
    </source>
</evidence>
<proteinExistence type="predicted"/>
<sequence length="152" mass="17903">MFVIDFLVVCNQSVRRKTSSELEKLRSARRQSAALNLSLTSMRRILHEYLRFHPHKIKIVNQLCDTDKPARLAFCREFSEMLNADPDILNKLIMSNEACFHLSGFVNKQNFRYWNEDQPMQVHEQPLHSEKMTLWCDVSVSESPHTFFKLSD</sequence>
<organism evidence="1 2">
    <name type="scientific">Periplaneta americana</name>
    <name type="common">American cockroach</name>
    <name type="synonym">Blatta americana</name>
    <dbReference type="NCBI Taxonomy" id="6978"/>
    <lineage>
        <taxon>Eukaryota</taxon>
        <taxon>Metazoa</taxon>
        <taxon>Ecdysozoa</taxon>
        <taxon>Arthropoda</taxon>
        <taxon>Hexapoda</taxon>
        <taxon>Insecta</taxon>
        <taxon>Pterygota</taxon>
        <taxon>Neoptera</taxon>
        <taxon>Polyneoptera</taxon>
        <taxon>Dictyoptera</taxon>
        <taxon>Blattodea</taxon>
        <taxon>Blattoidea</taxon>
        <taxon>Blattidae</taxon>
        <taxon>Blattinae</taxon>
        <taxon>Periplaneta</taxon>
    </lineage>
</organism>
<dbReference type="PANTHER" id="PTHR47326:SF1">
    <property type="entry name" value="HTH PSQ-TYPE DOMAIN-CONTAINING PROTEIN"/>
    <property type="match status" value="1"/>
</dbReference>
<dbReference type="PANTHER" id="PTHR47326">
    <property type="entry name" value="TRANSPOSABLE ELEMENT TC3 TRANSPOSASE-LIKE PROTEIN"/>
    <property type="match status" value="1"/>
</dbReference>
<name>A0ABQ8SY21_PERAM</name>
<gene>
    <name evidence="1" type="ORF">ANN_14628</name>
</gene>
<dbReference type="Proteomes" id="UP001148838">
    <property type="component" value="Unassembled WGS sequence"/>
</dbReference>
<dbReference type="InterPro" id="IPR036397">
    <property type="entry name" value="RNaseH_sf"/>
</dbReference>
<dbReference type="EMBL" id="JAJSOF020000019">
    <property type="protein sequence ID" value="KAJ4438681.1"/>
    <property type="molecule type" value="Genomic_DNA"/>
</dbReference>
<protein>
    <submittedName>
        <fullName evidence="1">Uncharacterized protein</fullName>
    </submittedName>
</protein>
<keyword evidence="2" id="KW-1185">Reference proteome</keyword>
<comment type="caution">
    <text evidence="1">The sequence shown here is derived from an EMBL/GenBank/DDBJ whole genome shotgun (WGS) entry which is preliminary data.</text>
</comment>
<accession>A0ABQ8SY21</accession>
<dbReference type="Gene3D" id="3.30.420.10">
    <property type="entry name" value="Ribonuclease H-like superfamily/Ribonuclease H"/>
    <property type="match status" value="1"/>
</dbReference>